<dbReference type="PANTHER" id="PTHR10199:SF119">
    <property type="entry name" value="RE20510P"/>
    <property type="match status" value="1"/>
</dbReference>
<name>A0ABQ6EUG8_9VIBR</name>
<dbReference type="RefSeq" id="WP_284190195.1">
    <property type="nucleotide sequence ID" value="NZ_BSPW01000001.1"/>
</dbReference>
<feature type="region of interest" description="Disordered" evidence="1">
    <location>
        <begin position="349"/>
        <end position="472"/>
    </location>
</feature>
<feature type="compositionally biased region" description="Acidic residues" evidence="1">
    <location>
        <begin position="362"/>
        <end position="373"/>
    </location>
</feature>
<keyword evidence="2" id="KW-0812">Transmembrane</keyword>
<comment type="caution">
    <text evidence="3">The sequence shown here is derived from an EMBL/GenBank/DDBJ whole genome shotgun (WGS) entry which is preliminary data.</text>
</comment>
<feature type="compositionally biased region" description="Acidic residues" evidence="1">
    <location>
        <begin position="404"/>
        <end position="415"/>
    </location>
</feature>
<evidence type="ECO:0000256" key="2">
    <source>
        <dbReference type="SAM" id="Phobius"/>
    </source>
</evidence>
<accession>A0ABQ6EUG8</accession>
<sequence>MKRIFDNKLNILSITIGVIISMNVQAQNTPEWSILDSDNDGIPNYIESNGCDISIGGADGTFESLSDVARSDGHNGDVTGGGWENNGGSADSILAPFDGRNGVLLDKASPDGGVLASGWVRSDAVEGFSTELSGLEVGAEIRISAYQILMTDSSRQGGWKITFGDQTAISPLTTFTTMEEQQWEKFSITFKVKNETEKLKFAVYSPNASSANTYMGIDGIILDKQGDDCILDTDNDGVPDYLDLDSDNDGIPDAIEEINLPDLTGNDLDSDGIDNAIDVDSTGGTDTNGNGVDDAFEPMNSDNDGTPDYIDVDSDNDGILDALEEANLPELTGIDSDSDGIDDVIDVDQTAGMDNNSNGVDDSLEVTDTDMDGIPDYRDADSDNDGFPDSLEDSHSPELSGIDLDADGIDDELDVDYTQGNDSNGNGVDDSLEPTDSDGDGIADYVDLDSDNDGIPDVNENTGKSAISGLDSDNDGIDDAIDVDVTLGNDFNGDGVDDDIFPIDTDNDGRPNYLDLDSDNDSLPDSEELLAADNSGNYKFINSPNSLNGMQIAEVDAGSFGLAYLMVLFLVGLGRRK</sequence>
<keyword evidence="2" id="KW-0472">Membrane</keyword>
<dbReference type="Gene3D" id="2.60.120.260">
    <property type="entry name" value="Galactose-binding domain-like"/>
    <property type="match status" value="1"/>
</dbReference>
<dbReference type="EMBL" id="BSPW01000001">
    <property type="protein sequence ID" value="GLT16260.1"/>
    <property type="molecule type" value="Genomic_DNA"/>
</dbReference>
<feature type="transmembrane region" description="Helical" evidence="2">
    <location>
        <begin position="557"/>
        <end position="574"/>
    </location>
</feature>
<gene>
    <name evidence="3" type="ORF">GCM10007938_00360</name>
</gene>
<evidence type="ECO:0000313" key="3">
    <source>
        <dbReference type="EMBL" id="GLT16260.1"/>
    </source>
</evidence>
<feature type="compositionally biased region" description="Acidic residues" evidence="1">
    <location>
        <begin position="430"/>
        <end position="454"/>
    </location>
</feature>
<organism evidence="3 4">
    <name type="scientific">Vibrio zhanjiangensis</name>
    <dbReference type="NCBI Taxonomy" id="1046128"/>
    <lineage>
        <taxon>Bacteria</taxon>
        <taxon>Pseudomonadati</taxon>
        <taxon>Pseudomonadota</taxon>
        <taxon>Gammaproteobacteria</taxon>
        <taxon>Vibrionales</taxon>
        <taxon>Vibrionaceae</taxon>
        <taxon>Vibrio</taxon>
    </lineage>
</organism>
<dbReference type="Proteomes" id="UP001157138">
    <property type="component" value="Unassembled WGS sequence"/>
</dbReference>
<dbReference type="PANTHER" id="PTHR10199">
    <property type="entry name" value="THROMBOSPONDIN"/>
    <property type="match status" value="1"/>
</dbReference>
<evidence type="ECO:0008006" key="5">
    <source>
        <dbReference type="Google" id="ProtNLM"/>
    </source>
</evidence>
<keyword evidence="4" id="KW-1185">Reference proteome</keyword>
<reference evidence="4" key="1">
    <citation type="journal article" date="2019" name="Int. J. Syst. Evol. Microbiol.">
        <title>The Global Catalogue of Microorganisms (GCM) 10K type strain sequencing project: providing services to taxonomists for standard genome sequencing and annotation.</title>
        <authorList>
            <consortium name="The Broad Institute Genomics Platform"/>
            <consortium name="The Broad Institute Genome Sequencing Center for Infectious Disease"/>
            <person name="Wu L."/>
            <person name="Ma J."/>
        </authorList>
    </citation>
    <scope>NUCLEOTIDE SEQUENCE [LARGE SCALE GENOMIC DNA]</scope>
    <source>
        <strain evidence="4">NBRC 108723</strain>
    </source>
</reference>
<proteinExistence type="predicted"/>
<evidence type="ECO:0000313" key="4">
    <source>
        <dbReference type="Proteomes" id="UP001157138"/>
    </source>
</evidence>
<evidence type="ECO:0000256" key="1">
    <source>
        <dbReference type="SAM" id="MobiDB-lite"/>
    </source>
</evidence>
<keyword evidence="2" id="KW-1133">Transmembrane helix</keyword>
<protein>
    <recommendedName>
        <fullName evidence="5">Thrombospondin type 3 repeat-containing protein</fullName>
    </recommendedName>
</protein>